<comment type="caution">
    <text evidence="1">The sequence shown here is derived from an EMBL/GenBank/DDBJ whole genome shotgun (WGS) entry which is preliminary data.</text>
</comment>
<organism evidence="1 2">
    <name type="scientific">Kingella bonacorsii</name>
    <dbReference type="NCBI Taxonomy" id="2796361"/>
    <lineage>
        <taxon>Bacteria</taxon>
        <taxon>Pseudomonadati</taxon>
        <taxon>Pseudomonadota</taxon>
        <taxon>Betaproteobacteria</taxon>
        <taxon>Neisseriales</taxon>
        <taxon>Neisseriaceae</taxon>
        <taxon>Kingella</taxon>
    </lineage>
</organism>
<protein>
    <submittedName>
        <fullName evidence="1">Uncharacterized protein</fullName>
    </submittedName>
</protein>
<evidence type="ECO:0000313" key="2">
    <source>
        <dbReference type="Proteomes" id="UP000614058"/>
    </source>
</evidence>
<reference evidence="1 2" key="1">
    <citation type="journal article" date="2021" name="Pathogens">
        <title>Isolation and Characterization of Kingella bonacorsii sp. nov., A Novel Kingella Species Detected in a Stable Periodontitis Subject.</title>
        <authorList>
            <person name="Antezack A."/>
            <person name="Boxberger M."/>
            <person name="Rolland C."/>
            <person name="Monnet-Corti V."/>
            <person name="La Scola B."/>
        </authorList>
    </citation>
    <scope>NUCLEOTIDE SEQUENCE [LARGE SCALE GENOMIC DNA]</scope>
    <source>
        <strain evidence="1 2">Marseille-Q4569</strain>
    </source>
</reference>
<keyword evidence="2" id="KW-1185">Reference proteome</keyword>
<name>A0ABS1BVL5_9NEIS</name>
<accession>A0ABS1BVL5</accession>
<evidence type="ECO:0000313" key="1">
    <source>
        <dbReference type="EMBL" id="MBK0396910.1"/>
    </source>
</evidence>
<proteinExistence type="predicted"/>
<dbReference type="Proteomes" id="UP000614058">
    <property type="component" value="Unassembled WGS sequence"/>
</dbReference>
<dbReference type="EMBL" id="JAEHNZ010000003">
    <property type="protein sequence ID" value="MBK0396910.1"/>
    <property type="molecule type" value="Genomic_DNA"/>
</dbReference>
<gene>
    <name evidence="1" type="ORF">JDW22_10085</name>
</gene>
<dbReference type="RefSeq" id="WP_003797376.1">
    <property type="nucleotide sequence ID" value="NZ_JAEHNZ010000003.1"/>
</dbReference>
<sequence length="54" mass="5617">MDAFQAAFEVSGDGAACHAPFNQAPSSAVCTAPCMHVIFRLPQRSANAPTPPTE</sequence>